<name>A0A836HGQ7_9TRYP</name>
<dbReference type="Proteomes" id="UP000674143">
    <property type="component" value="Unassembled WGS sequence"/>
</dbReference>
<dbReference type="PANTHER" id="PTHR12771">
    <property type="entry name" value="ENGULFMENT AND CELL MOTILITY"/>
    <property type="match status" value="1"/>
</dbReference>
<sequence>MRHRKGASAPADASTATTHTAYPVSLGSAQPVYHAGSMDAYDVRYGAATTDTAAANAFGPFQNRSNRLEAKESSLSYTSQVLLLQVMDRIPFEVSHYFVPSPSRLHEAMLSRIREQYGRPYLAENELDAELLGRLWNGHNRVMFAPKDLAFSLEAHSVSDRWKEMGFQGTDPSTDFRGAGVLGLVNLVYLVEHYPQQWSAILTPDFLAAAAGLNVTLRLSTLLGINPSVNQFSASILSSYSTRAARLRLCRFIYDPSVDVTIQRLSEVYCFTMRLLHYRWIRSTRNIMEFNQLLTKVYEELDRLLFMSKTLEGLCTLL</sequence>
<dbReference type="RefSeq" id="XP_067063964.1">
    <property type="nucleotide sequence ID" value="XM_067208452.1"/>
</dbReference>
<keyword evidence="3" id="KW-1185">Reference proteome</keyword>
<feature type="domain" description="ELMO" evidence="1">
    <location>
        <begin position="127"/>
        <end position="305"/>
    </location>
</feature>
<gene>
    <name evidence="2" type="ORF">LSCM4_06535</name>
</gene>
<reference evidence="3" key="2">
    <citation type="journal article" date="2021" name="Sci. Data">
        <title>Chromosome-scale genome sequencing, assembly and annotation of six genomes from subfamily Leishmaniinae.</title>
        <authorList>
            <person name="Almutairi H."/>
            <person name="Urbaniak M.D."/>
            <person name="Bates M.D."/>
            <person name="Jariyapan N."/>
            <person name="Kwakye-Nuako G."/>
            <person name="Thomaz Soccol V."/>
            <person name="Al-Salem W.S."/>
            <person name="Dillon R.J."/>
            <person name="Bates P.A."/>
            <person name="Gatherer D."/>
        </authorList>
    </citation>
    <scope>NUCLEOTIDE SEQUENCE [LARGE SCALE GENOMIC DNA]</scope>
</reference>
<evidence type="ECO:0000259" key="1">
    <source>
        <dbReference type="PROSITE" id="PS51335"/>
    </source>
</evidence>
<dbReference type="GeneID" id="92362386"/>
<protein>
    <recommendedName>
        <fullName evidence="1">ELMO domain-containing protein</fullName>
    </recommendedName>
</protein>
<dbReference type="EMBL" id="JAFHLR010000019">
    <property type="protein sequence ID" value="KAG5480963.1"/>
    <property type="molecule type" value="Genomic_DNA"/>
</dbReference>
<proteinExistence type="predicted"/>
<evidence type="ECO:0000313" key="3">
    <source>
        <dbReference type="Proteomes" id="UP000674143"/>
    </source>
</evidence>
<dbReference type="InterPro" id="IPR050868">
    <property type="entry name" value="ELMO_domain-containing"/>
</dbReference>
<comment type="caution">
    <text evidence="2">The sequence shown here is derived from an EMBL/GenBank/DDBJ whole genome shotgun (WGS) entry which is preliminary data.</text>
</comment>
<reference evidence="3" key="1">
    <citation type="journal article" date="2021" name="Microbiol. Resour. Announc.">
        <title>LGAAP: Leishmaniinae Genome Assembly and Annotation Pipeline.</title>
        <authorList>
            <person name="Almutairi H."/>
            <person name="Urbaniak M.D."/>
            <person name="Bates M.D."/>
            <person name="Jariyapan N."/>
            <person name="Kwakye-Nuako G."/>
            <person name="Thomaz-Soccol V."/>
            <person name="Al-Salem W.S."/>
            <person name="Dillon R.J."/>
            <person name="Bates P.A."/>
            <person name="Gatherer D."/>
        </authorList>
    </citation>
    <scope>NUCLEOTIDE SEQUENCE [LARGE SCALE GENOMIC DNA]</scope>
</reference>
<dbReference type="KEGG" id="loi:92362386"/>
<accession>A0A836HGQ7</accession>
<dbReference type="PROSITE" id="PS51335">
    <property type="entry name" value="ELMO"/>
    <property type="match status" value="1"/>
</dbReference>
<dbReference type="InterPro" id="IPR006816">
    <property type="entry name" value="ELMO_dom"/>
</dbReference>
<dbReference type="PANTHER" id="PTHR12771:SF56">
    <property type="entry name" value="CED-12"/>
    <property type="match status" value="1"/>
</dbReference>
<evidence type="ECO:0000313" key="2">
    <source>
        <dbReference type="EMBL" id="KAG5480963.1"/>
    </source>
</evidence>
<dbReference type="AlphaFoldDB" id="A0A836HGQ7"/>
<organism evidence="2 3">
    <name type="scientific">Leishmania orientalis</name>
    <dbReference type="NCBI Taxonomy" id="2249476"/>
    <lineage>
        <taxon>Eukaryota</taxon>
        <taxon>Discoba</taxon>
        <taxon>Euglenozoa</taxon>
        <taxon>Kinetoplastea</taxon>
        <taxon>Metakinetoplastina</taxon>
        <taxon>Trypanosomatida</taxon>
        <taxon>Trypanosomatidae</taxon>
        <taxon>Leishmaniinae</taxon>
        <taxon>Leishmania</taxon>
    </lineage>
</organism>
<dbReference type="Pfam" id="PF04727">
    <property type="entry name" value="ELMO_CED12"/>
    <property type="match status" value="1"/>
</dbReference>